<organism evidence="2">
    <name type="scientific">candidate division CPR1 bacterium ADurb.Bin160</name>
    <dbReference type="NCBI Taxonomy" id="1852826"/>
    <lineage>
        <taxon>Bacteria</taxon>
        <taxon>candidate division CPR1</taxon>
    </lineage>
</organism>
<evidence type="ECO:0000256" key="1">
    <source>
        <dbReference type="SAM" id="Phobius"/>
    </source>
</evidence>
<comment type="caution">
    <text evidence="2">The sequence shown here is derived from an EMBL/GenBank/DDBJ whole genome shotgun (WGS) entry which is preliminary data.</text>
</comment>
<protein>
    <submittedName>
        <fullName evidence="2">Uncharacterized protein</fullName>
    </submittedName>
</protein>
<keyword evidence="1" id="KW-0472">Membrane</keyword>
<dbReference type="EMBL" id="MWDB01000077">
    <property type="protein sequence ID" value="OQB39754.1"/>
    <property type="molecule type" value="Genomic_DNA"/>
</dbReference>
<dbReference type="Proteomes" id="UP000485621">
    <property type="component" value="Unassembled WGS sequence"/>
</dbReference>
<reference evidence="2" key="1">
    <citation type="submission" date="2017-02" db="EMBL/GenBank/DDBJ databases">
        <title>Delving into the versatile metabolic prowess of the omnipresent phylum Bacteroidetes.</title>
        <authorList>
            <person name="Nobu M.K."/>
            <person name="Mei R."/>
            <person name="Narihiro T."/>
            <person name="Kuroda K."/>
            <person name="Liu W.-T."/>
        </authorList>
    </citation>
    <scope>NUCLEOTIDE SEQUENCE</scope>
    <source>
        <strain evidence="2">ADurb.Bin160</strain>
    </source>
</reference>
<gene>
    <name evidence="2" type="ORF">BWY04_01528</name>
</gene>
<name>A0A1V5ZII4_9BACT</name>
<sequence>MNIIYICTTILLSMVILSLFIYKSFYILSKSLDKIEFNFTINKESISYDNKENIDISKNNQNIYEKNIKESMITMHSKILEKPILTSGKSVNTNIQDDDIGDISKQLKGMR</sequence>
<keyword evidence="1" id="KW-0812">Transmembrane</keyword>
<accession>A0A1V5ZII4</accession>
<proteinExistence type="predicted"/>
<feature type="transmembrane region" description="Helical" evidence="1">
    <location>
        <begin position="6"/>
        <end position="28"/>
    </location>
</feature>
<keyword evidence="1" id="KW-1133">Transmembrane helix</keyword>
<dbReference type="AlphaFoldDB" id="A0A1V5ZII4"/>
<evidence type="ECO:0000313" key="2">
    <source>
        <dbReference type="EMBL" id="OQB39754.1"/>
    </source>
</evidence>